<evidence type="ECO:0000313" key="2">
    <source>
        <dbReference type="Proteomes" id="UP000507470"/>
    </source>
</evidence>
<dbReference type="InterPro" id="IPR011042">
    <property type="entry name" value="6-blade_b-propeller_TolB-like"/>
</dbReference>
<dbReference type="SUPFAM" id="SSF63829">
    <property type="entry name" value="Calcium-dependent phosphotriesterase"/>
    <property type="match status" value="1"/>
</dbReference>
<keyword evidence="2" id="KW-1185">Reference proteome</keyword>
<reference evidence="1 2" key="1">
    <citation type="submission" date="2020-06" db="EMBL/GenBank/DDBJ databases">
        <authorList>
            <person name="Li R."/>
            <person name="Bekaert M."/>
        </authorList>
    </citation>
    <scope>NUCLEOTIDE SEQUENCE [LARGE SCALE GENOMIC DNA]</scope>
    <source>
        <strain evidence="2">wild</strain>
    </source>
</reference>
<name>A0A6J8A4F2_MYTCO</name>
<gene>
    <name evidence="1" type="ORF">MCOR_3350</name>
</gene>
<dbReference type="Gene3D" id="2.120.10.30">
    <property type="entry name" value="TolB, C-terminal domain"/>
    <property type="match status" value="1"/>
</dbReference>
<dbReference type="AlphaFoldDB" id="A0A6J8A4F2"/>
<dbReference type="InterPro" id="IPR050952">
    <property type="entry name" value="TRIM-NHL_E3_ligases"/>
</dbReference>
<organism evidence="1 2">
    <name type="scientific">Mytilus coruscus</name>
    <name type="common">Sea mussel</name>
    <dbReference type="NCBI Taxonomy" id="42192"/>
    <lineage>
        <taxon>Eukaryota</taxon>
        <taxon>Metazoa</taxon>
        <taxon>Spiralia</taxon>
        <taxon>Lophotrochozoa</taxon>
        <taxon>Mollusca</taxon>
        <taxon>Bivalvia</taxon>
        <taxon>Autobranchia</taxon>
        <taxon>Pteriomorphia</taxon>
        <taxon>Mytilida</taxon>
        <taxon>Mytiloidea</taxon>
        <taxon>Mytilidae</taxon>
        <taxon>Mytilinae</taxon>
        <taxon>Mytilus</taxon>
    </lineage>
</organism>
<protein>
    <submittedName>
        <fullName evidence="1">Uncharacterized protein</fullName>
    </submittedName>
</protein>
<sequence>MTVMNEAYDLAMESIKCMNSEVKQKLSEIVSWKSKLGAIKSSEKLKLDTEKKKVLNQDNLLKDEVNKLTRKLLNELDQKHSELMKLVNHEENKSEKLLQDLELRNNIISKAVTSNNAIQVFRTYKEEKIAEEMKALQIITKFKKLPEFLPGNIQSFELLYGKLHEHEDKYTDMFNKFEFKVIQQYKTDLPIVEDLVCCNDGFIWISFTNGKVVQKISFSKGSTFTLQAYEVSPLSIALLPSGDLLISSMESYLNILSKSTDTITESKYRVAPLQTVAVHVTKTNQIIVGAREKGPPFPVNGPRQVIIMNMQGKKKKRYHLENKGNPIFSQPRSITTDGDNNIYVLDLLSIDKWQGRIVALSNSNGVKWTYDGNQMANKEQLFAPFSFVTTPLNNIVVADNNHMLHILNQTGECIHFLHTKEFDIHWPRSLDIDKSGTLYIGCKIYNKWNPWEAKIHAVQFSGF</sequence>
<dbReference type="PANTHER" id="PTHR24104:SF47">
    <property type="entry name" value="E3 UBIQUITIN-PROTEIN LIGASE NHLRC1"/>
    <property type="match status" value="1"/>
</dbReference>
<dbReference type="Proteomes" id="UP000507470">
    <property type="component" value="Unassembled WGS sequence"/>
</dbReference>
<evidence type="ECO:0000313" key="1">
    <source>
        <dbReference type="EMBL" id="CAC5361100.1"/>
    </source>
</evidence>
<accession>A0A6J8A4F2</accession>
<dbReference type="OrthoDB" id="6057171at2759"/>
<proteinExistence type="predicted"/>
<dbReference type="GO" id="GO:0000209">
    <property type="term" value="P:protein polyubiquitination"/>
    <property type="evidence" value="ECO:0007669"/>
    <property type="project" value="TreeGrafter"/>
</dbReference>
<dbReference type="EMBL" id="CACVKT020000583">
    <property type="protein sequence ID" value="CAC5361100.1"/>
    <property type="molecule type" value="Genomic_DNA"/>
</dbReference>
<dbReference type="GO" id="GO:0043161">
    <property type="term" value="P:proteasome-mediated ubiquitin-dependent protein catabolic process"/>
    <property type="evidence" value="ECO:0007669"/>
    <property type="project" value="TreeGrafter"/>
</dbReference>
<dbReference type="GO" id="GO:0061630">
    <property type="term" value="F:ubiquitin protein ligase activity"/>
    <property type="evidence" value="ECO:0007669"/>
    <property type="project" value="TreeGrafter"/>
</dbReference>
<dbReference type="PANTHER" id="PTHR24104">
    <property type="entry name" value="E3 UBIQUITIN-PROTEIN LIGASE NHLRC1-RELATED"/>
    <property type="match status" value="1"/>
</dbReference>